<protein>
    <recommendedName>
        <fullName evidence="4">Suppressor of anucleate metulae protein B</fullName>
    </recommendedName>
</protein>
<gene>
    <name evidence="2" type="ORF">PFICI_13816</name>
</gene>
<keyword evidence="3" id="KW-1185">Reference proteome</keyword>
<evidence type="ECO:0000256" key="1">
    <source>
        <dbReference type="SAM" id="MobiDB-lite"/>
    </source>
</evidence>
<dbReference type="HOGENOM" id="CLU_597297_0_0_1"/>
<dbReference type="AlphaFoldDB" id="W3WJ45"/>
<evidence type="ECO:0000313" key="3">
    <source>
        <dbReference type="Proteomes" id="UP000030651"/>
    </source>
</evidence>
<evidence type="ECO:0008006" key="4">
    <source>
        <dbReference type="Google" id="ProtNLM"/>
    </source>
</evidence>
<dbReference type="EMBL" id="KI912120">
    <property type="protein sequence ID" value="ETS73950.1"/>
    <property type="molecule type" value="Genomic_DNA"/>
</dbReference>
<dbReference type="Gene3D" id="6.10.140.2220">
    <property type="match status" value="1"/>
</dbReference>
<dbReference type="eggNOG" id="ENOG502SQ86">
    <property type="taxonomic scope" value="Eukaryota"/>
</dbReference>
<dbReference type="KEGG" id="pfy:PFICI_13816"/>
<organism evidence="2 3">
    <name type="scientific">Pestalotiopsis fici (strain W106-1 / CGMCC3.15140)</name>
    <dbReference type="NCBI Taxonomy" id="1229662"/>
    <lineage>
        <taxon>Eukaryota</taxon>
        <taxon>Fungi</taxon>
        <taxon>Dikarya</taxon>
        <taxon>Ascomycota</taxon>
        <taxon>Pezizomycotina</taxon>
        <taxon>Sordariomycetes</taxon>
        <taxon>Xylariomycetidae</taxon>
        <taxon>Amphisphaeriales</taxon>
        <taxon>Sporocadaceae</taxon>
        <taxon>Pestalotiopsis</taxon>
    </lineage>
</organism>
<dbReference type="Proteomes" id="UP000030651">
    <property type="component" value="Unassembled WGS sequence"/>
</dbReference>
<evidence type="ECO:0000313" key="2">
    <source>
        <dbReference type="EMBL" id="ETS73950.1"/>
    </source>
</evidence>
<proteinExistence type="predicted"/>
<reference evidence="3" key="1">
    <citation type="journal article" date="2015" name="BMC Genomics">
        <title>Genomic and transcriptomic analysis of the endophytic fungus Pestalotiopsis fici reveals its lifestyle and high potential for synthesis of natural products.</title>
        <authorList>
            <person name="Wang X."/>
            <person name="Zhang X."/>
            <person name="Liu L."/>
            <person name="Xiang M."/>
            <person name="Wang W."/>
            <person name="Sun X."/>
            <person name="Che Y."/>
            <person name="Guo L."/>
            <person name="Liu G."/>
            <person name="Guo L."/>
            <person name="Wang C."/>
            <person name="Yin W.B."/>
            <person name="Stadler M."/>
            <person name="Zhang X."/>
            <person name="Liu X."/>
        </authorList>
    </citation>
    <scope>NUCLEOTIDE SEQUENCE [LARGE SCALE GENOMIC DNA]</scope>
    <source>
        <strain evidence="3">W106-1 / CGMCC3.15140</strain>
    </source>
</reference>
<feature type="compositionally biased region" description="Polar residues" evidence="1">
    <location>
        <begin position="10"/>
        <end position="20"/>
    </location>
</feature>
<sequence length="458" mass="53533">MDIIRVPGDTNVTDSGQNNVPNPWHSDTLPVSFFALDRDMEREKPQVMKFCLMCDKVGILNCFTCDAPYCSELCQEKDFKIHESICSQLTGEFHDCQRPDGQHFRVLFFPQNEDQPRFLWIKHEASDEEVQKTMHRIIVRDCEFQPRQPTFATETRAITINHSNAIRRCGHGLRLNSMTQMKHYNAENGGPVINKALARLSPAGHASVLFGPAILWGYHYRTDAELHDPKSRLRPMDVGARDIRSLMDYMLGRMTNPCVVEPQRLTMQRRVPLTWAVKVNCEGDVARFKRVLHDGVTELPIFESVKVIKYTMDPWITVGWAKILGLHWEYRQVWSNRELKESGRMELLRNPHTRYFTAETLQPGDHLGPDAEDKFQLGTVVVRRRDGGLIHPYHVQWMVDFLDKIRKERGQRRLLLLVNKFLNNEPIPHYNREDMEWDWRNFRFWCPGGRNVGTPWNL</sequence>
<name>W3WJ45_PESFW</name>
<feature type="region of interest" description="Disordered" evidence="1">
    <location>
        <begin position="1"/>
        <end position="20"/>
    </location>
</feature>
<dbReference type="RefSeq" id="XP_007840588.1">
    <property type="nucleotide sequence ID" value="XM_007842397.1"/>
</dbReference>
<dbReference type="OrthoDB" id="437457at2759"/>
<dbReference type="GeneID" id="19278829"/>
<dbReference type="SUPFAM" id="SSF144232">
    <property type="entry name" value="HIT/MYND zinc finger-like"/>
    <property type="match status" value="1"/>
</dbReference>
<accession>W3WJ45</accession>
<dbReference type="InParanoid" id="W3WJ45"/>